<evidence type="ECO:0000313" key="3">
    <source>
        <dbReference type="EMBL" id="GFY21932.1"/>
    </source>
</evidence>
<keyword evidence="4" id="KW-1185">Reference proteome</keyword>
<accession>A0A8X6SXG7</accession>
<dbReference type="SUPFAM" id="SSF56219">
    <property type="entry name" value="DNase I-like"/>
    <property type="match status" value="1"/>
</dbReference>
<gene>
    <name evidence="3" type="ORF">TNCV_3295761</name>
</gene>
<dbReference type="EMBL" id="BMAU01021359">
    <property type="protein sequence ID" value="GFY21932.1"/>
    <property type="molecule type" value="Genomic_DNA"/>
</dbReference>
<dbReference type="InterPro" id="IPR005135">
    <property type="entry name" value="Endo/exonuclease/phosphatase"/>
</dbReference>
<feature type="compositionally biased region" description="Low complexity" evidence="1">
    <location>
        <begin position="31"/>
        <end position="43"/>
    </location>
</feature>
<sequence>MEIATKPTESIPKSIETASKSIGTKSREITPKSTSYTPKSTGYSQKSTGAIAKSILTTTKVTGAIPKSSEITSGSTTNDRTNSACGWGGTAILIKRSIPHYHVPTPPLLTGVKAALVALTPIDQKPFSVASIYAPPNPTYRDLGANLDAIFKTAILAGDYSAIHSSWGCFNSDLRGNHLLRYIPNNHLDLIAPPTPN</sequence>
<evidence type="ECO:0000313" key="4">
    <source>
        <dbReference type="Proteomes" id="UP000887159"/>
    </source>
</evidence>
<dbReference type="InterPro" id="IPR036691">
    <property type="entry name" value="Endo/exonu/phosph_ase_sf"/>
</dbReference>
<comment type="caution">
    <text evidence="3">The sequence shown here is derived from an EMBL/GenBank/DDBJ whole genome shotgun (WGS) entry which is preliminary data.</text>
</comment>
<dbReference type="Pfam" id="PF14529">
    <property type="entry name" value="Exo_endo_phos_2"/>
    <property type="match status" value="1"/>
</dbReference>
<name>A0A8X6SXG7_TRICX</name>
<evidence type="ECO:0000256" key="1">
    <source>
        <dbReference type="SAM" id="MobiDB-lite"/>
    </source>
</evidence>
<protein>
    <recommendedName>
        <fullName evidence="2">Endonuclease/exonuclease/phosphatase domain-containing protein</fullName>
    </recommendedName>
</protein>
<reference evidence="3" key="1">
    <citation type="submission" date="2020-08" db="EMBL/GenBank/DDBJ databases">
        <title>Multicomponent nature underlies the extraordinary mechanical properties of spider dragline silk.</title>
        <authorList>
            <person name="Kono N."/>
            <person name="Nakamura H."/>
            <person name="Mori M."/>
            <person name="Yoshida Y."/>
            <person name="Ohtoshi R."/>
            <person name="Malay A.D."/>
            <person name="Moran D.A.P."/>
            <person name="Tomita M."/>
            <person name="Numata K."/>
            <person name="Arakawa K."/>
        </authorList>
    </citation>
    <scope>NUCLEOTIDE SEQUENCE</scope>
</reference>
<feature type="domain" description="Endonuclease/exonuclease/phosphatase" evidence="2">
    <location>
        <begin position="128"/>
        <end position="194"/>
    </location>
</feature>
<proteinExistence type="predicted"/>
<dbReference type="Gene3D" id="3.60.10.10">
    <property type="entry name" value="Endonuclease/exonuclease/phosphatase"/>
    <property type="match status" value="1"/>
</dbReference>
<organism evidence="3 4">
    <name type="scientific">Trichonephila clavipes</name>
    <name type="common">Golden silk orbweaver</name>
    <name type="synonym">Nephila clavipes</name>
    <dbReference type="NCBI Taxonomy" id="2585209"/>
    <lineage>
        <taxon>Eukaryota</taxon>
        <taxon>Metazoa</taxon>
        <taxon>Ecdysozoa</taxon>
        <taxon>Arthropoda</taxon>
        <taxon>Chelicerata</taxon>
        <taxon>Arachnida</taxon>
        <taxon>Araneae</taxon>
        <taxon>Araneomorphae</taxon>
        <taxon>Entelegynae</taxon>
        <taxon>Araneoidea</taxon>
        <taxon>Nephilidae</taxon>
        <taxon>Trichonephila</taxon>
    </lineage>
</organism>
<evidence type="ECO:0000259" key="2">
    <source>
        <dbReference type="Pfam" id="PF14529"/>
    </source>
</evidence>
<feature type="region of interest" description="Disordered" evidence="1">
    <location>
        <begin position="1"/>
        <end position="43"/>
    </location>
</feature>
<dbReference type="AlphaFoldDB" id="A0A8X6SXG7"/>
<dbReference type="Proteomes" id="UP000887159">
    <property type="component" value="Unassembled WGS sequence"/>
</dbReference>